<accession>A0A2M4DAQ9</accession>
<evidence type="ECO:0000313" key="2">
    <source>
        <dbReference type="EMBL" id="MBW74646.1"/>
    </source>
</evidence>
<dbReference type="EMBL" id="GGFL01010468">
    <property type="protein sequence ID" value="MBW74646.1"/>
    <property type="molecule type" value="Transcribed_RNA"/>
</dbReference>
<protein>
    <submittedName>
        <fullName evidence="2">Putative secreted protein</fullName>
    </submittedName>
</protein>
<proteinExistence type="predicted"/>
<sequence>MQVSSRFCMRMDWKLFNLFMCSLLTLCDAKRSAVSARALKLCQIENQIVFCFSIPLPCSAQKPVEIISQF</sequence>
<evidence type="ECO:0000256" key="1">
    <source>
        <dbReference type="SAM" id="SignalP"/>
    </source>
</evidence>
<name>A0A2M4DAQ9_ANODA</name>
<feature type="signal peptide" evidence="1">
    <location>
        <begin position="1"/>
        <end position="29"/>
    </location>
</feature>
<organism evidence="2">
    <name type="scientific">Anopheles darlingi</name>
    <name type="common">Mosquito</name>
    <dbReference type="NCBI Taxonomy" id="43151"/>
    <lineage>
        <taxon>Eukaryota</taxon>
        <taxon>Metazoa</taxon>
        <taxon>Ecdysozoa</taxon>
        <taxon>Arthropoda</taxon>
        <taxon>Hexapoda</taxon>
        <taxon>Insecta</taxon>
        <taxon>Pterygota</taxon>
        <taxon>Neoptera</taxon>
        <taxon>Endopterygota</taxon>
        <taxon>Diptera</taxon>
        <taxon>Nematocera</taxon>
        <taxon>Culicoidea</taxon>
        <taxon>Culicidae</taxon>
        <taxon>Anophelinae</taxon>
        <taxon>Anopheles</taxon>
    </lineage>
</organism>
<keyword evidence="1" id="KW-0732">Signal</keyword>
<reference evidence="2" key="1">
    <citation type="submission" date="2018-01" db="EMBL/GenBank/DDBJ databases">
        <title>An insight into the sialome of Amazonian anophelines.</title>
        <authorList>
            <person name="Ribeiro J.M."/>
            <person name="Scarpassa V."/>
            <person name="Calvo E."/>
        </authorList>
    </citation>
    <scope>NUCLEOTIDE SEQUENCE</scope>
</reference>
<dbReference type="AlphaFoldDB" id="A0A2M4DAQ9"/>
<feature type="chain" id="PRO_5014720944" evidence="1">
    <location>
        <begin position="30"/>
        <end position="70"/>
    </location>
</feature>